<dbReference type="Gene3D" id="2.40.10.10">
    <property type="entry name" value="Trypsin-like serine proteases"/>
    <property type="match status" value="1"/>
</dbReference>
<dbReference type="OrthoDB" id="10002959at2759"/>
<evidence type="ECO:0000256" key="7">
    <source>
        <dbReference type="SAM" id="SignalP"/>
    </source>
</evidence>
<keyword evidence="9" id="KW-1185">Reference proteome</keyword>
<dbReference type="PROSITE" id="PS00134">
    <property type="entry name" value="TRYPSIN_HIS"/>
    <property type="match status" value="1"/>
</dbReference>
<dbReference type="PRINTS" id="PR00722">
    <property type="entry name" value="CHYMOTRYPSIN"/>
</dbReference>
<dbReference type="AlphaFoldDB" id="A0A9R0EST5"/>
<dbReference type="PROSITE" id="PS50240">
    <property type="entry name" value="TRYPSIN_DOM"/>
    <property type="match status" value="1"/>
</dbReference>
<dbReference type="RefSeq" id="XP_035457088.2">
    <property type="nucleotide sequence ID" value="XM_035601195.2"/>
</dbReference>
<keyword evidence="5" id="KW-1015">Disulfide bond</keyword>
<dbReference type="InterPro" id="IPR033116">
    <property type="entry name" value="TRYPSIN_SER"/>
</dbReference>
<dbReference type="InterPro" id="IPR001314">
    <property type="entry name" value="Peptidase_S1A"/>
</dbReference>
<dbReference type="PANTHER" id="PTHR24276:SF91">
    <property type="entry name" value="AT26814P-RELATED"/>
    <property type="match status" value="1"/>
</dbReference>
<evidence type="ECO:0000256" key="5">
    <source>
        <dbReference type="ARBA" id="ARBA00023157"/>
    </source>
</evidence>
<dbReference type="Pfam" id="PF00089">
    <property type="entry name" value="Trypsin"/>
    <property type="match status" value="1"/>
</dbReference>
<dbReference type="FunFam" id="2.40.10.10:FF:000034">
    <property type="entry name" value="Eupolytin"/>
    <property type="match status" value="1"/>
</dbReference>
<dbReference type="Proteomes" id="UP000829999">
    <property type="component" value="Chromosome 16"/>
</dbReference>
<keyword evidence="7" id="KW-0732">Signal</keyword>
<sequence>MLSACRACHIVQDRQTEMWCLILLFVAIAGCHAREQYHITPVALPATSASRIVGGSATTIQQYPFAVQIYYNNGFSCGGSLLTQRHVLSAAHCFVTTNGVVISPSTITIRVGSTFLYSGGATHQVSAIIVHESYGNPIRDNDIAVLLLRTAVTLNASVATAFIPIQGAVVPDNATVIAVGWGVTIQNGQNPSPVLNEVAIRKINRGICQANYLELQALEGIPYPVTSSMICAGILGVGGKDACQGDSGGPLIYNGIVVGVTSWGYGCAQPRYPGVSARVASYTTWINNTVTRYNGASSVGVARVTLLIPFLYLILSRSY</sequence>
<reference evidence="10" key="1">
    <citation type="submission" date="2025-08" db="UniProtKB">
        <authorList>
            <consortium name="RefSeq"/>
        </authorList>
    </citation>
    <scope>IDENTIFICATION</scope>
    <source>
        <tissue evidence="10">Whole larval tissue</tissue>
    </source>
</reference>
<feature type="domain" description="Peptidase S1" evidence="8">
    <location>
        <begin position="52"/>
        <end position="291"/>
    </location>
</feature>
<evidence type="ECO:0000256" key="6">
    <source>
        <dbReference type="RuleBase" id="RU363034"/>
    </source>
</evidence>
<keyword evidence="3 6" id="KW-0378">Hydrolase</keyword>
<feature type="signal peptide" evidence="7">
    <location>
        <begin position="1"/>
        <end position="33"/>
    </location>
</feature>
<evidence type="ECO:0000313" key="9">
    <source>
        <dbReference type="Proteomes" id="UP000829999"/>
    </source>
</evidence>
<dbReference type="InterPro" id="IPR001254">
    <property type="entry name" value="Trypsin_dom"/>
</dbReference>
<dbReference type="CDD" id="cd00190">
    <property type="entry name" value="Tryp_SPc"/>
    <property type="match status" value="1"/>
</dbReference>
<dbReference type="PROSITE" id="PS51257">
    <property type="entry name" value="PROKAR_LIPOPROTEIN"/>
    <property type="match status" value="1"/>
</dbReference>
<comment type="similarity">
    <text evidence="1">Belongs to the peptidase S1 family.</text>
</comment>
<evidence type="ECO:0000256" key="4">
    <source>
        <dbReference type="ARBA" id="ARBA00022825"/>
    </source>
</evidence>
<dbReference type="SMART" id="SM00020">
    <property type="entry name" value="Tryp_SPc"/>
    <property type="match status" value="1"/>
</dbReference>
<dbReference type="SUPFAM" id="SSF50494">
    <property type="entry name" value="Trypsin-like serine proteases"/>
    <property type="match status" value="1"/>
</dbReference>
<name>A0A9R0EST5_SPOFR</name>
<dbReference type="InterPro" id="IPR009003">
    <property type="entry name" value="Peptidase_S1_PA"/>
</dbReference>
<keyword evidence="2 6" id="KW-0645">Protease</keyword>
<dbReference type="GO" id="GO:0006508">
    <property type="term" value="P:proteolysis"/>
    <property type="evidence" value="ECO:0007669"/>
    <property type="project" value="UniProtKB-KW"/>
</dbReference>
<dbReference type="PANTHER" id="PTHR24276">
    <property type="entry name" value="POLYSERASE-RELATED"/>
    <property type="match status" value="1"/>
</dbReference>
<protein>
    <submittedName>
        <fullName evidence="10">Trypsin CFT-1</fullName>
    </submittedName>
</protein>
<dbReference type="InterPro" id="IPR050430">
    <property type="entry name" value="Peptidase_S1"/>
</dbReference>
<dbReference type="PROSITE" id="PS00135">
    <property type="entry name" value="TRYPSIN_SER"/>
    <property type="match status" value="1"/>
</dbReference>
<evidence type="ECO:0000256" key="2">
    <source>
        <dbReference type="ARBA" id="ARBA00022670"/>
    </source>
</evidence>
<dbReference type="GeneID" id="118280810"/>
<evidence type="ECO:0000313" key="10">
    <source>
        <dbReference type="RefSeq" id="XP_035457088.2"/>
    </source>
</evidence>
<feature type="chain" id="PRO_5040392700" evidence="7">
    <location>
        <begin position="34"/>
        <end position="319"/>
    </location>
</feature>
<organism evidence="9 10">
    <name type="scientific">Spodoptera frugiperda</name>
    <name type="common">Fall armyworm</name>
    <dbReference type="NCBI Taxonomy" id="7108"/>
    <lineage>
        <taxon>Eukaryota</taxon>
        <taxon>Metazoa</taxon>
        <taxon>Ecdysozoa</taxon>
        <taxon>Arthropoda</taxon>
        <taxon>Hexapoda</taxon>
        <taxon>Insecta</taxon>
        <taxon>Pterygota</taxon>
        <taxon>Neoptera</taxon>
        <taxon>Endopterygota</taxon>
        <taxon>Lepidoptera</taxon>
        <taxon>Glossata</taxon>
        <taxon>Ditrysia</taxon>
        <taxon>Noctuoidea</taxon>
        <taxon>Noctuidae</taxon>
        <taxon>Amphipyrinae</taxon>
        <taxon>Spodoptera</taxon>
    </lineage>
</organism>
<gene>
    <name evidence="10" type="primary">LOC118280810</name>
</gene>
<evidence type="ECO:0000259" key="8">
    <source>
        <dbReference type="PROSITE" id="PS50240"/>
    </source>
</evidence>
<dbReference type="InterPro" id="IPR043504">
    <property type="entry name" value="Peptidase_S1_PA_chymotrypsin"/>
</dbReference>
<dbReference type="GO" id="GO:0004252">
    <property type="term" value="F:serine-type endopeptidase activity"/>
    <property type="evidence" value="ECO:0007669"/>
    <property type="project" value="InterPro"/>
</dbReference>
<accession>A0A9R0EST5</accession>
<proteinExistence type="inferred from homology"/>
<dbReference type="InterPro" id="IPR018114">
    <property type="entry name" value="TRYPSIN_HIS"/>
</dbReference>
<evidence type="ECO:0000256" key="3">
    <source>
        <dbReference type="ARBA" id="ARBA00022801"/>
    </source>
</evidence>
<keyword evidence="4 6" id="KW-0720">Serine protease</keyword>
<evidence type="ECO:0000256" key="1">
    <source>
        <dbReference type="ARBA" id="ARBA00007664"/>
    </source>
</evidence>